<evidence type="ECO:0000256" key="9">
    <source>
        <dbReference type="ARBA" id="ARBA00023065"/>
    </source>
</evidence>
<feature type="transmembrane region" description="Helical" evidence="14">
    <location>
        <begin position="252"/>
        <end position="270"/>
    </location>
</feature>
<feature type="signal peptide" evidence="15">
    <location>
        <begin position="1"/>
        <end position="25"/>
    </location>
</feature>
<evidence type="ECO:0000256" key="14">
    <source>
        <dbReference type="SAM" id="Phobius"/>
    </source>
</evidence>
<dbReference type="GO" id="GO:0006814">
    <property type="term" value="P:sodium ion transport"/>
    <property type="evidence" value="ECO:0007669"/>
    <property type="project" value="UniProtKB-KW"/>
</dbReference>
<evidence type="ECO:0000256" key="3">
    <source>
        <dbReference type="ARBA" id="ARBA00022448"/>
    </source>
</evidence>
<keyword evidence="10 14" id="KW-0472">Membrane</keyword>
<dbReference type="Proteomes" id="UP001295423">
    <property type="component" value="Unassembled WGS sequence"/>
</dbReference>
<dbReference type="Gene3D" id="1.20.1730.10">
    <property type="entry name" value="Sodium/glucose cotransporter"/>
    <property type="match status" value="1"/>
</dbReference>
<gene>
    <name evidence="16" type="ORF">CYCCA115_LOCUS18818</name>
</gene>
<feature type="compositionally biased region" description="Acidic residues" evidence="13">
    <location>
        <begin position="701"/>
        <end position="714"/>
    </location>
</feature>
<keyword evidence="6" id="KW-0769">Symport</keyword>
<evidence type="ECO:0000256" key="7">
    <source>
        <dbReference type="ARBA" id="ARBA00022989"/>
    </source>
</evidence>
<evidence type="ECO:0000256" key="4">
    <source>
        <dbReference type="ARBA" id="ARBA00022475"/>
    </source>
</evidence>
<reference evidence="16" key="1">
    <citation type="submission" date="2023-08" db="EMBL/GenBank/DDBJ databases">
        <authorList>
            <person name="Audoor S."/>
            <person name="Bilcke G."/>
        </authorList>
    </citation>
    <scope>NUCLEOTIDE SEQUENCE</scope>
</reference>
<dbReference type="PANTHER" id="PTHR48086:SF3">
    <property type="entry name" value="SODIUM_PROLINE SYMPORTER"/>
    <property type="match status" value="1"/>
</dbReference>
<organism evidence="16 17">
    <name type="scientific">Cylindrotheca closterium</name>
    <dbReference type="NCBI Taxonomy" id="2856"/>
    <lineage>
        <taxon>Eukaryota</taxon>
        <taxon>Sar</taxon>
        <taxon>Stramenopiles</taxon>
        <taxon>Ochrophyta</taxon>
        <taxon>Bacillariophyta</taxon>
        <taxon>Bacillariophyceae</taxon>
        <taxon>Bacillariophycidae</taxon>
        <taxon>Bacillariales</taxon>
        <taxon>Bacillariaceae</taxon>
        <taxon>Cylindrotheca</taxon>
    </lineage>
</organism>
<feature type="transmembrane region" description="Helical" evidence="14">
    <location>
        <begin position="357"/>
        <end position="376"/>
    </location>
</feature>
<comment type="caution">
    <text evidence="16">The sequence shown here is derived from an EMBL/GenBank/DDBJ whole genome shotgun (WGS) entry which is preliminary data.</text>
</comment>
<proteinExistence type="inferred from homology"/>
<keyword evidence="5 14" id="KW-0812">Transmembrane</keyword>
<dbReference type="AlphaFoldDB" id="A0AAD2PWI8"/>
<evidence type="ECO:0000256" key="6">
    <source>
        <dbReference type="ARBA" id="ARBA00022847"/>
    </source>
</evidence>
<protein>
    <recommendedName>
        <fullName evidence="18">Solute carrier family 5 member 8</fullName>
    </recommendedName>
</protein>
<dbReference type="InterPro" id="IPR038377">
    <property type="entry name" value="Na/Glc_symporter_sf"/>
</dbReference>
<dbReference type="InterPro" id="IPR001734">
    <property type="entry name" value="Na/solute_symporter"/>
</dbReference>
<feature type="transmembrane region" description="Helical" evidence="14">
    <location>
        <begin position="144"/>
        <end position="167"/>
    </location>
</feature>
<feature type="transmembrane region" description="Helical" evidence="14">
    <location>
        <begin position="507"/>
        <end position="528"/>
    </location>
</feature>
<feature type="transmembrane region" description="Helical" evidence="14">
    <location>
        <begin position="388"/>
        <end position="409"/>
    </location>
</feature>
<evidence type="ECO:0000313" key="16">
    <source>
        <dbReference type="EMBL" id="CAJ1960636.1"/>
    </source>
</evidence>
<evidence type="ECO:0000256" key="13">
    <source>
        <dbReference type="SAM" id="MobiDB-lite"/>
    </source>
</evidence>
<feature type="chain" id="PRO_5042269639" description="Solute carrier family 5 member 8" evidence="15">
    <location>
        <begin position="26"/>
        <end position="714"/>
    </location>
</feature>
<sequence length="714" mass="75927">MSSSSSSAVLGTLIALAGLLPQVASQCIGDETINTQFAEIFSNGTSTTYEVAEGSCCQETICAIPCPEVVDPPEKVFGIVVISFIALTVLVGFATVLCVKGKSENYFVAGRTLPLGVVVATLASQSLDSNAILGNVDLSYKYHFFDGACLPIGLGISLLLNGAFLARHINNDGALTLPDVYARRYGRVVEVMVSICTIISFLCLLGGNLVGLGAILNYLLDFGAEEAIWLSAALVLLYTIAGGLFSVAYTDVMQAGVGWLGALSFAFWMIKNSEFDAPPPSIGYPGYSYPNDEICDLYEGVPCTNLEGACCYNEAKWCPSADDCKVDNGAYPIGDLRVIPEAMTDAQGLTPFPNAILFNWATIFVLGFGNLAALDFQARCMASKDGKTATLGCFIAGVLTFIIGIPFAYMGAITRVFYGPDSARAAFETDTCSEILALPTCGLWLPDSEAFIKLLTHEAPTFLGAWCLVAIVAASMSTCDGAILAMGTVFSHNIMRNFGNCISNDNLLTIARFASIPLTAISATIAAYYKSSHSLGATGYLLIVAFDVVLASVVVPLFGCFYTKKPSPLAALCSIIAGILTRIILEFTLPKDGFLLAPFDGDEFLNYGTAASSGVPPFWDFPESDRWDPSAEQCVQERYSDLSGADSLAAPLVGLIVFVLVQFLERNGPIIEFAEGGLMSPYMKEGQGLDLEEEPAKEVDSAEPESAEKESDDA</sequence>
<evidence type="ECO:0000256" key="11">
    <source>
        <dbReference type="ARBA" id="ARBA00023201"/>
    </source>
</evidence>
<evidence type="ECO:0000313" key="17">
    <source>
        <dbReference type="Proteomes" id="UP001295423"/>
    </source>
</evidence>
<evidence type="ECO:0000256" key="12">
    <source>
        <dbReference type="RuleBase" id="RU362091"/>
    </source>
</evidence>
<evidence type="ECO:0000256" key="15">
    <source>
        <dbReference type="SAM" id="SignalP"/>
    </source>
</evidence>
<keyword evidence="17" id="KW-1185">Reference proteome</keyword>
<feature type="transmembrane region" description="Helical" evidence="14">
    <location>
        <begin position="569"/>
        <end position="589"/>
    </location>
</feature>
<keyword evidence="11" id="KW-0739">Sodium transport</keyword>
<dbReference type="GO" id="GO:0015293">
    <property type="term" value="F:symporter activity"/>
    <property type="evidence" value="ECO:0007669"/>
    <property type="project" value="UniProtKB-KW"/>
</dbReference>
<name>A0AAD2PWI8_9STRA</name>
<evidence type="ECO:0008006" key="18">
    <source>
        <dbReference type="Google" id="ProtNLM"/>
    </source>
</evidence>
<accession>A0AAD2PWI8</accession>
<keyword evidence="3" id="KW-0813">Transport</keyword>
<dbReference type="EMBL" id="CAKOGP040002069">
    <property type="protein sequence ID" value="CAJ1960636.1"/>
    <property type="molecule type" value="Genomic_DNA"/>
</dbReference>
<dbReference type="PROSITE" id="PS50283">
    <property type="entry name" value="NA_SOLUT_SYMP_3"/>
    <property type="match status" value="1"/>
</dbReference>
<evidence type="ECO:0000256" key="5">
    <source>
        <dbReference type="ARBA" id="ARBA00022692"/>
    </source>
</evidence>
<dbReference type="GO" id="GO:0005886">
    <property type="term" value="C:plasma membrane"/>
    <property type="evidence" value="ECO:0007669"/>
    <property type="project" value="UniProtKB-SubCell"/>
</dbReference>
<keyword evidence="7 14" id="KW-1133">Transmembrane helix</keyword>
<comment type="similarity">
    <text evidence="2 12">Belongs to the sodium:solute symporter (SSF) (TC 2.A.21) family.</text>
</comment>
<keyword evidence="4" id="KW-1003">Cell membrane</keyword>
<feature type="transmembrane region" description="Helical" evidence="14">
    <location>
        <begin position="77"/>
        <end position="99"/>
    </location>
</feature>
<keyword evidence="15" id="KW-0732">Signal</keyword>
<feature type="transmembrane region" description="Helical" evidence="14">
    <location>
        <begin position="188"/>
        <end position="215"/>
    </location>
</feature>
<keyword evidence="8" id="KW-0915">Sodium</keyword>
<keyword evidence="9" id="KW-0406">Ion transport</keyword>
<evidence type="ECO:0000256" key="8">
    <source>
        <dbReference type="ARBA" id="ARBA00023053"/>
    </source>
</evidence>
<feature type="transmembrane region" description="Helical" evidence="14">
    <location>
        <begin position="106"/>
        <end position="124"/>
    </location>
</feature>
<evidence type="ECO:0000256" key="10">
    <source>
        <dbReference type="ARBA" id="ARBA00023136"/>
    </source>
</evidence>
<feature type="transmembrane region" description="Helical" evidence="14">
    <location>
        <begin position="227"/>
        <end position="245"/>
    </location>
</feature>
<feature type="transmembrane region" description="Helical" evidence="14">
    <location>
        <begin position="463"/>
        <end position="486"/>
    </location>
</feature>
<comment type="subcellular location">
    <subcellularLocation>
        <location evidence="1">Cell membrane</location>
        <topology evidence="1">Multi-pass membrane protein</topology>
    </subcellularLocation>
</comment>
<feature type="transmembrane region" description="Helical" evidence="14">
    <location>
        <begin position="540"/>
        <end position="562"/>
    </location>
</feature>
<evidence type="ECO:0000256" key="1">
    <source>
        <dbReference type="ARBA" id="ARBA00004651"/>
    </source>
</evidence>
<dbReference type="Pfam" id="PF00474">
    <property type="entry name" value="SSF"/>
    <property type="match status" value="2"/>
</dbReference>
<dbReference type="InterPro" id="IPR050277">
    <property type="entry name" value="Sodium:Solute_Symporter"/>
</dbReference>
<dbReference type="PANTHER" id="PTHR48086">
    <property type="entry name" value="SODIUM/PROLINE SYMPORTER-RELATED"/>
    <property type="match status" value="1"/>
</dbReference>
<feature type="transmembrane region" description="Helical" evidence="14">
    <location>
        <begin position="648"/>
        <end position="664"/>
    </location>
</feature>
<evidence type="ECO:0000256" key="2">
    <source>
        <dbReference type="ARBA" id="ARBA00006434"/>
    </source>
</evidence>
<feature type="region of interest" description="Disordered" evidence="13">
    <location>
        <begin position="684"/>
        <end position="714"/>
    </location>
</feature>